<feature type="chain" id="PRO_5045551108" description="DUF2799 domain-containing protein" evidence="2">
    <location>
        <begin position="19"/>
        <end position="180"/>
    </location>
</feature>
<gene>
    <name evidence="3" type="ORF">GCM10011505_40490</name>
</gene>
<dbReference type="EMBL" id="BMDZ01000062">
    <property type="protein sequence ID" value="GGB55422.1"/>
    <property type="molecule type" value="Genomic_DNA"/>
</dbReference>
<dbReference type="Pfam" id="PF10973">
    <property type="entry name" value="DUF2799"/>
    <property type="match status" value="1"/>
</dbReference>
<dbReference type="RefSeq" id="WP_188581278.1">
    <property type="nucleotide sequence ID" value="NZ_BMDZ01000062.1"/>
</dbReference>
<feature type="coiled-coil region" evidence="1">
    <location>
        <begin position="121"/>
        <end position="164"/>
    </location>
</feature>
<keyword evidence="4" id="KW-1185">Reference proteome</keyword>
<sequence length="180" mass="19970">MKKLFALLILLAVPLVLAACTSMSPDECKVADWNRTGYTDGAAGEDQQSSLAAYASDCAKAGVRPDTTAYRAGWDAGIATYCTAATGWREGVEGRTWKEDACRGQRGDGAFSQALKDGLKVNKTNREIQSMDTKIQDLEQKLQKTQKDNERRSLRDQIRALDRQQASLRDVLRRQESLRP</sequence>
<evidence type="ECO:0008006" key="5">
    <source>
        <dbReference type="Google" id="ProtNLM"/>
    </source>
</evidence>
<accession>A0ABQ1IZX7</accession>
<proteinExistence type="predicted"/>
<keyword evidence="2" id="KW-0732">Signal</keyword>
<keyword evidence="1" id="KW-0175">Coiled coil</keyword>
<protein>
    <recommendedName>
        <fullName evidence="5">DUF2799 domain-containing protein</fullName>
    </recommendedName>
</protein>
<organism evidence="3 4">
    <name type="scientific">Tistrella bauzanensis</name>
    <dbReference type="NCBI Taxonomy" id="657419"/>
    <lineage>
        <taxon>Bacteria</taxon>
        <taxon>Pseudomonadati</taxon>
        <taxon>Pseudomonadota</taxon>
        <taxon>Alphaproteobacteria</taxon>
        <taxon>Geminicoccales</taxon>
        <taxon>Geminicoccaceae</taxon>
        <taxon>Tistrella</taxon>
    </lineage>
</organism>
<evidence type="ECO:0000313" key="4">
    <source>
        <dbReference type="Proteomes" id="UP000603352"/>
    </source>
</evidence>
<feature type="signal peptide" evidence="2">
    <location>
        <begin position="1"/>
        <end position="18"/>
    </location>
</feature>
<dbReference type="PROSITE" id="PS51257">
    <property type="entry name" value="PROKAR_LIPOPROTEIN"/>
    <property type="match status" value="1"/>
</dbReference>
<evidence type="ECO:0000313" key="3">
    <source>
        <dbReference type="EMBL" id="GGB55422.1"/>
    </source>
</evidence>
<dbReference type="InterPro" id="IPR021242">
    <property type="entry name" value="DUF2799"/>
</dbReference>
<reference evidence="4" key="1">
    <citation type="journal article" date="2019" name="Int. J. Syst. Evol. Microbiol.">
        <title>The Global Catalogue of Microorganisms (GCM) 10K type strain sequencing project: providing services to taxonomists for standard genome sequencing and annotation.</title>
        <authorList>
            <consortium name="The Broad Institute Genomics Platform"/>
            <consortium name="The Broad Institute Genome Sequencing Center for Infectious Disease"/>
            <person name="Wu L."/>
            <person name="Ma J."/>
        </authorList>
    </citation>
    <scope>NUCLEOTIDE SEQUENCE [LARGE SCALE GENOMIC DNA]</scope>
    <source>
        <strain evidence="4">CGMCC 1.10188</strain>
    </source>
</reference>
<dbReference type="Proteomes" id="UP000603352">
    <property type="component" value="Unassembled WGS sequence"/>
</dbReference>
<name>A0ABQ1IZX7_9PROT</name>
<evidence type="ECO:0000256" key="1">
    <source>
        <dbReference type="SAM" id="Coils"/>
    </source>
</evidence>
<evidence type="ECO:0000256" key="2">
    <source>
        <dbReference type="SAM" id="SignalP"/>
    </source>
</evidence>
<comment type="caution">
    <text evidence="3">The sequence shown here is derived from an EMBL/GenBank/DDBJ whole genome shotgun (WGS) entry which is preliminary data.</text>
</comment>